<protein>
    <submittedName>
        <fullName evidence="3">Basic proline-rich protein-like</fullName>
    </submittedName>
</protein>
<name>A0A6P5QV12_MUSCR</name>
<reference evidence="3" key="1">
    <citation type="submission" date="2025-08" db="UniProtKB">
        <authorList>
            <consortium name="RefSeq"/>
        </authorList>
    </citation>
    <scope>IDENTIFICATION</scope>
</reference>
<feature type="compositionally biased region" description="Pro residues" evidence="1">
    <location>
        <begin position="171"/>
        <end position="182"/>
    </location>
</feature>
<feature type="compositionally biased region" description="Low complexity" evidence="1">
    <location>
        <begin position="138"/>
        <end position="151"/>
    </location>
</feature>
<keyword evidence="2" id="KW-1185">Reference proteome</keyword>
<organism evidence="2 3">
    <name type="scientific">Mus caroli</name>
    <name type="common">Ryukyu mouse</name>
    <name type="synonym">Ricefield mouse</name>
    <dbReference type="NCBI Taxonomy" id="10089"/>
    <lineage>
        <taxon>Eukaryota</taxon>
        <taxon>Metazoa</taxon>
        <taxon>Chordata</taxon>
        <taxon>Craniata</taxon>
        <taxon>Vertebrata</taxon>
        <taxon>Euteleostomi</taxon>
        <taxon>Mammalia</taxon>
        <taxon>Eutheria</taxon>
        <taxon>Euarchontoglires</taxon>
        <taxon>Glires</taxon>
        <taxon>Rodentia</taxon>
        <taxon>Myomorpha</taxon>
        <taxon>Muroidea</taxon>
        <taxon>Muridae</taxon>
        <taxon>Murinae</taxon>
        <taxon>Mus</taxon>
        <taxon>Mus</taxon>
    </lineage>
</organism>
<dbReference type="GeneID" id="110307398"/>
<evidence type="ECO:0000313" key="2">
    <source>
        <dbReference type="Proteomes" id="UP000515126"/>
    </source>
</evidence>
<feature type="compositionally biased region" description="Low complexity" evidence="1">
    <location>
        <begin position="183"/>
        <end position="203"/>
    </location>
</feature>
<accession>A0A6P5QV12</accession>
<sequence length="249" mass="25730">MAILRGVEIGQQTASPAPGYDSGARSTAHGLTQLHRPPPPQPTNPNAGPVRSRGLFLRAPNPDLTPRWSPLFGLSATPLSPPAALHSRSAPTPRPAPSPPPPRRSRPRPARRPRARSPTWRRGHERGGGWGGCGPGPHSGRAARPPGAIFARRARAAPPPHEANRARPGTPGRPTPYGPASPSPHLSAAPALPGGPRSAGPGRACPPPSARLSTRPRVCPSVRPSAPGRPQPDPAGPQGAVPYSVPPPP</sequence>
<evidence type="ECO:0000256" key="1">
    <source>
        <dbReference type="SAM" id="MobiDB-lite"/>
    </source>
</evidence>
<dbReference type="KEGG" id="mcal:110307398"/>
<feature type="compositionally biased region" description="Pro residues" evidence="1">
    <location>
        <begin position="92"/>
        <end position="102"/>
    </location>
</feature>
<gene>
    <name evidence="3" type="primary">LOC110307398</name>
</gene>
<feature type="compositionally biased region" description="Gly residues" evidence="1">
    <location>
        <begin position="128"/>
        <end position="137"/>
    </location>
</feature>
<feature type="compositionally biased region" description="Basic residues" evidence="1">
    <location>
        <begin position="103"/>
        <end position="124"/>
    </location>
</feature>
<evidence type="ECO:0000313" key="3">
    <source>
        <dbReference type="RefSeq" id="XP_021035305.1"/>
    </source>
</evidence>
<dbReference type="AlphaFoldDB" id="A0A6P5QV12"/>
<dbReference type="RefSeq" id="XP_021035305.1">
    <property type="nucleotide sequence ID" value="XM_021179646.1"/>
</dbReference>
<proteinExistence type="predicted"/>
<feature type="region of interest" description="Disordered" evidence="1">
    <location>
        <begin position="1"/>
        <end position="249"/>
    </location>
</feature>
<dbReference type="Proteomes" id="UP000515126">
    <property type="component" value="Chromosome 2"/>
</dbReference>